<protein>
    <recommendedName>
        <fullName evidence="3">F-box domain-containing protein</fullName>
    </recommendedName>
</protein>
<evidence type="ECO:0000313" key="1">
    <source>
        <dbReference type="EMBL" id="KAF2858202.1"/>
    </source>
</evidence>
<sequence length="197" mass="22336">MATSLLLSLPPELRNAIYEYVLASEEKISVAFRLEPSQGNSYRQATHPALTRVNRQIRYESLPVYFARNSFVLCAEGSKAVDARRWLEANNSYLDHLRRVCVWVRYVTPAANGRAVPTSKSRGAVGIFLRRRPRGSWSVDEDWCWVTVLSRPAAIAADAAFLIGKLRFLLQSNPTDAISFVQLLSNLKEEYIKNKTM</sequence>
<dbReference type="OrthoDB" id="5272396at2759"/>
<dbReference type="EMBL" id="MU006015">
    <property type="protein sequence ID" value="KAF2858202.1"/>
    <property type="molecule type" value="Genomic_DNA"/>
</dbReference>
<keyword evidence="2" id="KW-1185">Reference proteome</keyword>
<dbReference type="PANTHER" id="PTHR42085">
    <property type="entry name" value="F-BOX DOMAIN-CONTAINING PROTEIN"/>
    <property type="match status" value="1"/>
</dbReference>
<accession>A0A6A7BT01</accession>
<name>A0A6A7BT01_9PEZI</name>
<evidence type="ECO:0008006" key="3">
    <source>
        <dbReference type="Google" id="ProtNLM"/>
    </source>
</evidence>
<dbReference type="PANTHER" id="PTHR42085:SF1">
    <property type="entry name" value="F-BOX DOMAIN-CONTAINING PROTEIN"/>
    <property type="match status" value="1"/>
</dbReference>
<organism evidence="1 2">
    <name type="scientific">Piedraia hortae CBS 480.64</name>
    <dbReference type="NCBI Taxonomy" id="1314780"/>
    <lineage>
        <taxon>Eukaryota</taxon>
        <taxon>Fungi</taxon>
        <taxon>Dikarya</taxon>
        <taxon>Ascomycota</taxon>
        <taxon>Pezizomycotina</taxon>
        <taxon>Dothideomycetes</taxon>
        <taxon>Dothideomycetidae</taxon>
        <taxon>Capnodiales</taxon>
        <taxon>Piedraiaceae</taxon>
        <taxon>Piedraia</taxon>
    </lineage>
</organism>
<reference evidence="1" key="1">
    <citation type="journal article" date="2020" name="Stud. Mycol.">
        <title>101 Dothideomycetes genomes: a test case for predicting lifestyles and emergence of pathogens.</title>
        <authorList>
            <person name="Haridas S."/>
            <person name="Albert R."/>
            <person name="Binder M."/>
            <person name="Bloem J."/>
            <person name="Labutti K."/>
            <person name="Salamov A."/>
            <person name="Andreopoulos B."/>
            <person name="Baker S."/>
            <person name="Barry K."/>
            <person name="Bills G."/>
            <person name="Bluhm B."/>
            <person name="Cannon C."/>
            <person name="Castanera R."/>
            <person name="Culley D."/>
            <person name="Daum C."/>
            <person name="Ezra D."/>
            <person name="Gonzalez J."/>
            <person name="Henrissat B."/>
            <person name="Kuo A."/>
            <person name="Liang C."/>
            <person name="Lipzen A."/>
            <person name="Lutzoni F."/>
            <person name="Magnuson J."/>
            <person name="Mondo S."/>
            <person name="Nolan M."/>
            <person name="Ohm R."/>
            <person name="Pangilinan J."/>
            <person name="Park H.-J."/>
            <person name="Ramirez L."/>
            <person name="Alfaro M."/>
            <person name="Sun H."/>
            <person name="Tritt A."/>
            <person name="Yoshinaga Y."/>
            <person name="Zwiers L.-H."/>
            <person name="Turgeon B."/>
            <person name="Goodwin S."/>
            <person name="Spatafora J."/>
            <person name="Crous P."/>
            <person name="Grigoriev I."/>
        </authorList>
    </citation>
    <scope>NUCLEOTIDE SEQUENCE</scope>
    <source>
        <strain evidence="1">CBS 480.64</strain>
    </source>
</reference>
<evidence type="ECO:0000313" key="2">
    <source>
        <dbReference type="Proteomes" id="UP000799421"/>
    </source>
</evidence>
<dbReference type="AlphaFoldDB" id="A0A6A7BT01"/>
<proteinExistence type="predicted"/>
<dbReference type="Proteomes" id="UP000799421">
    <property type="component" value="Unassembled WGS sequence"/>
</dbReference>
<gene>
    <name evidence="1" type="ORF">K470DRAFT_266222</name>
</gene>
<dbReference type="InterPro" id="IPR038883">
    <property type="entry name" value="AN11006-like"/>
</dbReference>